<organism evidence="2 3">
    <name type="scientific">Lasius platythorax</name>
    <dbReference type="NCBI Taxonomy" id="488582"/>
    <lineage>
        <taxon>Eukaryota</taxon>
        <taxon>Metazoa</taxon>
        <taxon>Ecdysozoa</taxon>
        <taxon>Arthropoda</taxon>
        <taxon>Hexapoda</taxon>
        <taxon>Insecta</taxon>
        <taxon>Pterygota</taxon>
        <taxon>Neoptera</taxon>
        <taxon>Endopterygota</taxon>
        <taxon>Hymenoptera</taxon>
        <taxon>Apocrita</taxon>
        <taxon>Aculeata</taxon>
        <taxon>Formicoidea</taxon>
        <taxon>Formicidae</taxon>
        <taxon>Formicinae</taxon>
        <taxon>Lasius</taxon>
        <taxon>Lasius</taxon>
    </lineage>
</organism>
<protein>
    <submittedName>
        <fullName evidence="2">Uncharacterized protein</fullName>
    </submittedName>
</protein>
<dbReference type="EMBL" id="OZ034829">
    <property type="protein sequence ID" value="CAL1685115.1"/>
    <property type="molecule type" value="Genomic_DNA"/>
</dbReference>
<keyword evidence="3" id="KW-1185">Reference proteome</keyword>
<name>A0AAV2NX57_9HYME</name>
<feature type="compositionally biased region" description="Basic residues" evidence="1">
    <location>
        <begin position="57"/>
        <end position="68"/>
    </location>
</feature>
<evidence type="ECO:0000256" key="1">
    <source>
        <dbReference type="SAM" id="MobiDB-lite"/>
    </source>
</evidence>
<evidence type="ECO:0000313" key="2">
    <source>
        <dbReference type="EMBL" id="CAL1685115.1"/>
    </source>
</evidence>
<reference evidence="2" key="1">
    <citation type="submission" date="2024-04" db="EMBL/GenBank/DDBJ databases">
        <authorList>
            <consortium name="Molecular Ecology Group"/>
        </authorList>
    </citation>
    <scope>NUCLEOTIDE SEQUENCE</scope>
</reference>
<evidence type="ECO:0000313" key="3">
    <source>
        <dbReference type="Proteomes" id="UP001497644"/>
    </source>
</evidence>
<dbReference type="AlphaFoldDB" id="A0AAV2NX57"/>
<accession>A0AAV2NX57</accession>
<dbReference type="Proteomes" id="UP001497644">
    <property type="component" value="Chromosome 6"/>
</dbReference>
<sequence length="68" mass="7361">MESALKTTCAMELAEKGVNELKSEPVVAVDSVGVGSKMAKKTANKGQNNKESTTRYEKKKSHTSNRGF</sequence>
<proteinExistence type="predicted"/>
<gene>
    <name evidence="2" type="ORF">LPLAT_LOCUS10677</name>
</gene>
<feature type="region of interest" description="Disordered" evidence="1">
    <location>
        <begin position="37"/>
        <end position="68"/>
    </location>
</feature>